<keyword evidence="3" id="KW-1185">Reference proteome</keyword>
<evidence type="ECO:0000313" key="3">
    <source>
        <dbReference type="Proteomes" id="UP001552299"/>
    </source>
</evidence>
<dbReference type="Proteomes" id="UP001552299">
    <property type="component" value="Unassembled WGS sequence"/>
</dbReference>
<dbReference type="EMBL" id="JANQDX010000019">
    <property type="protein sequence ID" value="KAL0905177.1"/>
    <property type="molecule type" value="Genomic_DNA"/>
</dbReference>
<evidence type="ECO:0000313" key="2">
    <source>
        <dbReference type="EMBL" id="KAL0905177.1"/>
    </source>
</evidence>
<proteinExistence type="predicted"/>
<organism evidence="2 3">
    <name type="scientific">Dendrobium thyrsiflorum</name>
    <name type="common">Pinecone-like raceme dendrobium</name>
    <name type="synonym">Orchid</name>
    <dbReference type="NCBI Taxonomy" id="117978"/>
    <lineage>
        <taxon>Eukaryota</taxon>
        <taxon>Viridiplantae</taxon>
        <taxon>Streptophyta</taxon>
        <taxon>Embryophyta</taxon>
        <taxon>Tracheophyta</taxon>
        <taxon>Spermatophyta</taxon>
        <taxon>Magnoliopsida</taxon>
        <taxon>Liliopsida</taxon>
        <taxon>Asparagales</taxon>
        <taxon>Orchidaceae</taxon>
        <taxon>Epidendroideae</taxon>
        <taxon>Malaxideae</taxon>
        <taxon>Dendrobiinae</taxon>
        <taxon>Dendrobium</taxon>
    </lineage>
</organism>
<dbReference type="AlphaFoldDB" id="A0ABD0TZY4"/>
<sequence>MVEFKRWRRSLWVSRECEREFHTVALTNLHLSTIIVKLLRIQARLTKGDDAGEGRAIWVRGQGKRARIQVPKRKEQRDIKHHMYGGGGGIRLVVVLPNQLDAGGNENFQEQNQKNSKEQCASGGEQNHAELVRLDSFEAVAALRMRHAATAAPPSLLVCCLIASFDDVPSCQIGSWDTGIARRLTGTRSSDGSSSFSRASSAKSFKFVSGRVDPNPKQRQPSRQQTTRQLLAKVEIVGLQLADCMLVGFLKCLDC</sequence>
<accession>A0ABD0TZY4</accession>
<gene>
    <name evidence="2" type="ORF">M5K25_027363</name>
</gene>
<protein>
    <submittedName>
        <fullName evidence="2">Uncharacterized protein</fullName>
    </submittedName>
</protein>
<comment type="caution">
    <text evidence="2">The sequence shown here is derived from an EMBL/GenBank/DDBJ whole genome shotgun (WGS) entry which is preliminary data.</text>
</comment>
<name>A0ABD0TZY4_DENTH</name>
<feature type="region of interest" description="Disordered" evidence="1">
    <location>
        <begin position="104"/>
        <end position="125"/>
    </location>
</feature>
<evidence type="ECO:0000256" key="1">
    <source>
        <dbReference type="SAM" id="MobiDB-lite"/>
    </source>
</evidence>
<reference evidence="2 3" key="1">
    <citation type="journal article" date="2024" name="Plant Biotechnol. J.">
        <title>Dendrobium thyrsiflorum genome and its molecular insights into genes involved in important horticultural traits.</title>
        <authorList>
            <person name="Chen B."/>
            <person name="Wang J.Y."/>
            <person name="Zheng P.J."/>
            <person name="Li K.L."/>
            <person name="Liang Y.M."/>
            <person name="Chen X.F."/>
            <person name="Zhang C."/>
            <person name="Zhao X."/>
            <person name="He X."/>
            <person name="Zhang G.Q."/>
            <person name="Liu Z.J."/>
            <person name="Xu Q."/>
        </authorList>
    </citation>
    <scope>NUCLEOTIDE SEQUENCE [LARGE SCALE GENOMIC DNA]</scope>
    <source>
        <strain evidence="2">GZMU011</strain>
    </source>
</reference>